<sequence length="289" mass="31630">MVLQRRYRAACRWDPHRGRFFGANEMESRPYERLAAAAAGIQGLRLREDPPLDLRLGGFPAVLLRTPRPTRGTPQGSSCNGACDSAFVTSQRRISARRSRNEVLQEVSTKQIHQRPMMTFPRLGHPPPPQRAGSYADKGDVQLGLFTDKDDVLTKLHADKDSTHEARRGPSWGCHAGHGMGAAGRRVTSAVGNGQRDFDAALTFDACSITSRPWPPIFYTREGDDSNPIWDGNASGWCTNALPLPEPERGTEVVDRQPLLQKCGARAENPQASEIKLHQTTGPTGSASG</sequence>
<accession>A0AAD6ZC12</accession>
<protein>
    <submittedName>
        <fullName evidence="2">Uncharacterized protein</fullName>
    </submittedName>
</protein>
<dbReference type="EMBL" id="JARIHO010000061">
    <property type="protein sequence ID" value="KAJ7315551.1"/>
    <property type="molecule type" value="Genomic_DNA"/>
</dbReference>
<feature type="compositionally biased region" description="Polar residues" evidence="1">
    <location>
        <begin position="278"/>
        <end position="289"/>
    </location>
</feature>
<evidence type="ECO:0000313" key="2">
    <source>
        <dbReference type="EMBL" id="KAJ7315551.1"/>
    </source>
</evidence>
<proteinExistence type="predicted"/>
<gene>
    <name evidence="2" type="ORF">DFH08DRAFT_820476</name>
</gene>
<keyword evidence="3" id="KW-1185">Reference proteome</keyword>
<organism evidence="2 3">
    <name type="scientific">Mycena albidolilacea</name>
    <dbReference type="NCBI Taxonomy" id="1033008"/>
    <lineage>
        <taxon>Eukaryota</taxon>
        <taxon>Fungi</taxon>
        <taxon>Dikarya</taxon>
        <taxon>Basidiomycota</taxon>
        <taxon>Agaricomycotina</taxon>
        <taxon>Agaricomycetes</taxon>
        <taxon>Agaricomycetidae</taxon>
        <taxon>Agaricales</taxon>
        <taxon>Marasmiineae</taxon>
        <taxon>Mycenaceae</taxon>
        <taxon>Mycena</taxon>
    </lineage>
</organism>
<reference evidence="2" key="1">
    <citation type="submission" date="2023-03" db="EMBL/GenBank/DDBJ databases">
        <title>Massive genome expansion in bonnet fungi (Mycena s.s.) driven by repeated elements and novel gene families across ecological guilds.</title>
        <authorList>
            <consortium name="Lawrence Berkeley National Laboratory"/>
            <person name="Harder C.B."/>
            <person name="Miyauchi S."/>
            <person name="Viragh M."/>
            <person name="Kuo A."/>
            <person name="Thoen E."/>
            <person name="Andreopoulos B."/>
            <person name="Lu D."/>
            <person name="Skrede I."/>
            <person name="Drula E."/>
            <person name="Henrissat B."/>
            <person name="Morin E."/>
            <person name="Kohler A."/>
            <person name="Barry K."/>
            <person name="LaButti K."/>
            <person name="Morin E."/>
            <person name="Salamov A."/>
            <person name="Lipzen A."/>
            <person name="Mereny Z."/>
            <person name="Hegedus B."/>
            <person name="Baldrian P."/>
            <person name="Stursova M."/>
            <person name="Weitz H."/>
            <person name="Taylor A."/>
            <person name="Grigoriev I.V."/>
            <person name="Nagy L.G."/>
            <person name="Martin F."/>
            <person name="Kauserud H."/>
        </authorList>
    </citation>
    <scope>NUCLEOTIDE SEQUENCE</scope>
    <source>
        <strain evidence="2">CBHHK002</strain>
    </source>
</reference>
<dbReference type="AlphaFoldDB" id="A0AAD6ZC12"/>
<evidence type="ECO:0000313" key="3">
    <source>
        <dbReference type="Proteomes" id="UP001218218"/>
    </source>
</evidence>
<feature type="region of interest" description="Disordered" evidence="1">
    <location>
        <begin position="265"/>
        <end position="289"/>
    </location>
</feature>
<dbReference type="Proteomes" id="UP001218218">
    <property type="component" value="Unassembled WGS sequence"/>
</dbReference>
<evidence type="ECO:0000256" key="1">
    <source>
        <dbReference type="SAM" id="MobiDB-lite"/>
    </source>
</evidence>
<name>A0AAD6ZC12_9AGAR</name>
<comment type="caution">
    <text evidence="2">The sequence shown here is derived from an EMBL/GenBank/DDBJ whole genome shotgun (WGS) entry which is preliminary data.</text>
</comment>